<feature type="transmembrane region" description="Helical" evidence="6">
    <location>
        <begin position="442"/>
        <end position="461"/>
    </location>
</feature>
<evidence type="ECO:0008006" key="9">
    <source>
        <dbReference type="Google" id="ProtNLM"/>
    </source>
</evidence>
<reference evidence="7 8" key="1">
    <citation type="submission" date="2024-05" db="EMBL/GenBank/DDBJ databases">
        <authorList>
            <person name="Wallberg A."/>
        </authorList>
    </citation>
    <scope>NUCLEOTIDE SEQUENCE [LARGE SCALE GENOMIC DNA]</scope>
</reference>
<gene>
    <name evidence="7" type="ORF">MNOR_LOCUS6280</name>
</gene>
<feature type="transmembrane region" description="Helical" evidence="6">
    <location>
        <begin position="106"/>
        <end position="126"/>
    </location>
</feature>
<keyword evidence="5 6" id="KW-0472">Membrane</keyword>
<feature type="non-terminal residue" evidence="7">
    <location>
        <position position="604"/>
    </location>
</feature>
<keyword evidence="4 6" id="KW-1133">Transmembrane helix</keyword>
<comment type="subcellular location">
    <subcellularLocation>
        <location evidence="1">Membrane</location>
        <topology evidence="1">Multi-pass membrane protein</topology>
    </subcellularLocation>
</comment>
<feature type="transmembrane region" description="Helical" evidence="6">
    <location>
        <begin position="202"/>
        <end position="224"/>
    </location>
</feature>
<protein>
    <recommendedName>
        <fullName evidence="9">Solute carrier family 23 member 2</fullName>
    </recommendedName>
</protein>
<evidence type="ECO:0000256" key="4">
    <source>
        <dbReference type="ARBA" id="ARBA00022989"/>
    </source>
</evidence>
<evidence type="ECO:0000256" key="3">
    <source>
        <dbReference type="ARBA" id="ARBA00022692"/>
    </source>
</evidence>
<evidence type="ECO:0000313" key="8">
    <source>
        <dbReference type="Proteomes" id="UP001497623"/>
    </source>
</evidence>
<dbReference type="GO" id="GO:0016020">
    <property type="term" value="C:membrane"/>
    <property type="evidence" value="ECO:0007669"/>
    <property type="project" value="UniProtKB-SubCell"/>
</dbReference>
<dbReference type="PANTHER" id="PTHR11119">
    <property type="entry name" value="XANTHINE-URACIL / VITAMIN C PERMEASE FAMILY MEMBER"/>
    <property type="match status" value="1"/>
</dbReference>
<dbReference type="EMBL" id="CAXKWB010002565">
    <property type="protein sequence ID" value="CAL4067194.1"/>
    <property type="molecule type" value="Genomic_DNA"/>
</dbReference>
<evidence type="ECO:0000256" key="6">
    <source>
        <dbReference type="SAM" id="Phobius"/>
    </source>
</evidence>
<name>A0AAV2Q238_MEGNR</name>
<comment type="similarity">
    <text evidence="2">Belongs to the nucleobase:cation symporter-2 (NCS2) (TC 2.A.40) family.</text>
</comment>
<comment type="caution">
    <text evidence="7">The sequence shown here is derived from an EMBL/GenBank/DDBJ whole genome shotgun (WGS) entry which is preliminary data.</text>
</comment>
<feature type="transmembrane region" description="Helical" evidence="6">
    <location>
        <begin position="510"/>
        <end position="528"/>
    </location>
</feature>
<accession>A0AAV2Q238</accession>
<feature type="transmembrane region" description="Helical" evidence="6">
    <location>
        <begin position="269"/>
        <end position="291"/>
    </location>
</feature>
<dbReference type="Proteomes" id="UP001497623">
    <property type="component" value="Unassembled WGS sequence"/>
</dbReference>
<dbReference type="InterPro" id="IPR006043">
    <property type="entry name" value="NCS2"/>
</dbReference>
<keyword evidence="3 6" id="KW-0812">Transmembrane</keyword>
<feature type="transmembrane region" description="Helical" evidence="6">
    <location>
        <begin position="414"/>
        <end position="436"/>
    </location>
</feature>
<evidence type="ECO:0000256" key="5">
    <source>
        <dbReference type="ARBA" id="ARBA00023136"/>
    </source>
</evidence>
<feature type="transmembrane region" description="Helical" evidence="6">
    <location>
        <begin position="175"/>
        <end position="196"/>
    </location>
</feature>
<proteinExistence type="inferred from homology"/>
<dbReference type="AlphaFoldDB" id="A0AAV2Q238"/>
<sequence>MGTCNPVFTDIELDDQNQKENGTKSNNCDLRDGKHNVGRSSEVIVDDDNSGGSGVIYKLDDVPPWYTCMLLGLQHYLLMVESTVSIPYLLTPLMCMASNDPDRGNIASTIIFVSGLVTLLQTIFGIRLPIVQGGTHGFLGPILSILTLMPCPGEEQLEALDEDSRREIWQERMRAVQGAVCVAAILQVMVGGTGAIGVLLKWITPLVITPTVTLIGLSLFPVAASKASSHWGIAALTIILLIVFTQYLSNVAVPFPHYSKTKGFFLNRIYLFKLFPVILAVGLSWGFCWILTVNGALPEGSAARTDLRKELIINAPWFRVPYPGQWGLPTVTVAGVLGVMAGVLASIVESVGDYFACARLAGAPAPPRHAVNRGIWIEGLGTIMAGLWGTASGTTSYSQNVGAIGITKVASRRVIQYAAMIMLFCGLIGKVGALFIMIPEPIIGGIFCVVFAMITAVGLSNLQYIDLNSTRNLFILGFSLFFSLAMPVWMQKKENTNLIQTNWTVLDQVLTVLLRTSMFIGGMLGLILDNTIPGTPEERGIIKWQALIKPTKKEQEDGSRINIDQSSYDLPFVMDLLRRYTDQWLSLFPPSLISWWFKINTNPD</sequence>
<dbReference type="GO" id="GO:0022857">
    <property type="term" value="F:transmembrane transporter activity"/>
    <property type="evidence" value="ECO:0007669"/>
    <property type="project" value="InterPro"/>
</dbReference>
<evidence type="ECO:0000313" key="7">
    <source>
        <dbReference type="EMBL" id="CAL4067194.1"/>
    </source>
</evidence>
<evidence type="ECO:0000256" key="1">
    <source>
        <dbReference type="ARBA" id="ARBA00004141"/>
    </source>
</evidence>
<keyword evidence="8" id="KW-1185">Reference proteome</keyword>
<dbReference type="Pfam" id="PF00860">
    <property type="entry name" value="Xan_ur_permease"/>
    <property type="match status" value="1"/>
</dbReference>
<organism evidence="7 8">
    <name type="scientific">Meganyctiphanes norvegica</name>
    <name type="common">Northern krill</name>
    <name type="synonym">Thysanopoda norvegica</name>
    <dbReference type="NCBI Taxonomy" id="48144"/>
    <lineage>
        <taxon>Eukaryota</taxon>
        <taxon>Metazoa</taxon>
        <taxon>Ecdysozoa</taxon>
        <taxon>Arthropoda</taxon>
        <taxon>Crustacea</taxon>
        <taxon>Multicrustacea</taxon>
        <taxon>Malacostraca</taxon>
        <taxon>Eumalacostraca</taxon>
        <taxon>Eucarida</taxon>
        <taxon>Euphausiacea</taxon>
        <taxon>Euphausiidae</taxon>
        <taxon>Meganyctiphanes</taxon>
    </lineage>
</organism>
<feature type="transmembrane region" description="Helical" evidence="6">
    <location>
        <begin position="231"/>
        <end position="249"/>
    </location>
</feature>
<evidence type="ECO:0000256" key="2">
    <source>
        <dbReference type="ARBA" id="ARBA00008821"/>
    </source>
</evidence>
<feature type="transmembrane region" description="Helical" evidence="6">
    <location>
        <begin position="473"/>
        <end position="490"/>
    </location>
</feature>